<evidence type="ECO:0000313" key="3">
    <source>
        <dbReference type="Proteomes" id="UP000187203"/>
    </source>
</evidence>
<dbReference type="PANTHER" id="PTHR31672:SF13">
    <property type="entry name" value="F-BOX PROTEIN CPR30-LIKE"/>
    <property type="match status" value="1"/>
</dbReference>
<dbReference type="Pfam" id="PF07734">
    <property type="entry name" value="FBA_1"/>
    <property type="match status" value="1"/>
</dbReference>
<evidence type="ECO:0000259" key="1">
    <source>
        <dbReference type="PROSITE" id="PS50181"/>
    </source>
</evidence>
<dbReference type="CDD" id="cd22157">
    <property type="entry name" value="F-box_AtFBW1-like"/>
    <property type="match status" value="1"/>
</dbReference>
<protein>
    <recommendedName>
        <fullName evidence="1">F-box domain-containing protein</fullName>
    </recommendedName>
</protein>
<dbReference type="OrthoDB" id="810573at2759"/>
<dbReference type="STRING" id="93759.A0A1R3JQH4"/>
<dbReference type="PANTHER" id="PTHR31672">
    <property type="entry name" value="BNACNNG10540D PROTEIN"/>
    <property type="match status" value="1"/>
</dbReference>
<dbReference type="Proteomes" id="UP000187203">
    <property type="component" value="Unassembled WGS sequence"/>
</dbReference>
<dbReference type="Gene3D" id="1.20.1280.50">
    <property type="match status" value="1"/>
</dbReference>
<comment type="caution">
    <text evidence="2">The sequence shown here is derived from an EMBL/GenBank/DDBJ whole genome shotgun (WGS) entry which is preliminary data.</text>
</comment>
<gene>
    <name evidence="2" type="ORF">COLO4_14881</name>
</gene>
<accession>A0A1R3JQH4</accession>
<dbReference type="Pfam" id="PF00646">
    <property type="entry name" value="F-box"/>
    <property type="match status" value="1"/>
</dbReference>
<dbReference type="InterPro" id="IPR050796">
    <property type="entry name" value="SCF_F-box_component"/>
</dbReference>
<evidence type="ECO:0000313" key="2">
    <source>
        <dbReference type="EMBL" id="OMO97109.1"/>
    </source>
</evidence>
<dbReference type="AlphaFoldDB" id="A0A1R3JQH4"/>
<dbReference type="InterPro" id="IPR036047">
    <property type="entry name" value="F-box-like_dom_sf"/>
</dbReference>
<reference evidence="3" key="1">
    <citation type="submission" date="2013-09" db="EMBL/GenBank/DDBJ databases">
        <title>Corchorus olitorius genome sequencing.</title>
        <authorList>
            <person name="Alam M."/>
            <person name="Haque M.S."/>
            <person name="Islam M.S."/>
            <person name="Emdad E.M."/>
            <person name="Islam M.M."/>
            <person name="Ahmed B."/>
            <person name="Halim A."/>
            <person name="Hossen Q.M.M."/>
            <person name="Hossain M.Z."/>
            <person name="Ahmed R."/>
            <person name="Khan M.M."/>
            <person name="Islam R."/>
            <person name="Rashid M.M."/>
            <person name="Khan S.A."/>
            <person name="Rahman M.S."/>
            <person name="Alam M."/>
            <person name="Yahiya A.S."/>
            <person name="Khan M.S."/>
            <person name="Azam M.S."/>
            <person name="Haque T."/>
            <person name="Lashkar M.Z.H."/>
            <person name="Akhand A.I."/>
            <person name="Morshed G."/>
            <person name="Roy S."/>
            <person name="Uddin K.S."/>
            <person name="Rabeya T."/>
            <person name="Hossain A.S."/>
            <person name="Chowdhury A."/>
            <person name="Snigdha A.R."/>
            <person name="Mortoza M.S."/>
            <person name="Matin S.A."/>
            <person name="Hoque S.M.E."/>
            <person name="Islam M.K."/>
            <person name="Roy D.K."/>
            <person name="Haider R."/>
            <person name="Moosa M.M."/>
            <person name="Elias S.M."/>
            <person name="Hasan A.M."/>
            <person name="Jahan S."/>
            <person name="Shafiuddin M."/>
            <person name="Mahmood N."/>
            <person name="Shommy N.S."/>
        </authorList>
    </citation>
    <scope>NUCLEOTIDE SEQUENCE [LARGE SCALE GENOMIC DNA]</scope>
    <source>
        <strain evidence="3">cv. O-4</strain>
    </source>
</reference>
<dbReference type="NCBIfam" id="TIGR01640">
    <property type="entry name" value="F_box_assoc_1"/>
    <property type="match status" value="1"/>
</dbReference>
<organism evidence="2 3">
    <name type="scientific">Corchorus olitorius</name>
    <dbReference type="NCBI Taxonomy" id="93759"/>
    <lineage>
        <taxon>Eukaryota</taxon>
        <taxon>Viridiplantae</taxon>
        <taxon>Streptophyta</taxon>
        <taxon>Embryophyta</taxon>
        <taxon>Tracheophyta</taxon>
        <taxon>Spermatophyta</taxon>
        <taxon>Magnoliopsida</taxon>
        <taxon>eudicotyledons</taxon>
        <taxon>Gunneridae</taxon>
        <taxon>Pentapetalae</taxon>
        <taxon>rosids</taxon>
        <taxon>malvids</taxon>
        <taxon>Malvales</taxon>
        <taxon>Malvaceae</taxon>
        <taxon>Grewioideae</taxon>
        <taxon>Apeibeae</taxon>
        <taxon>Corchorus</taxon>
    </lineage>
</organism>
<dbReference type="PROSITE" id="PS50181">
    <property type="entry name" value="FBOX"/>
    <property type="match status" value="1"/>
</dbReference>
<dbReference type="InterPro" id="IPR017451">
    <property type="entry name" value="F-box-assoc_interact_dom"/>
</dbReference>
<proteinExistence type="predicted"/>
<dbReference type="SMART" id="SM00256">
    <property type="entry name" value="FBOX"/>
    <property type="match status" value="1"/>
</dbReference>
<keyword evidence="3" id="KW-1185">Reference proteome</keyword>
<dbReference type="InterPro" id="IPR006527">
    <property type="entry name" value="F-box-assoc_dom_typ1"/>
</dbReference>
<dbReference type="SUPFAM" id="SSF81383">
    <property type="entry name" value="F-box domain"/>
    <property type="match status" value="1"/>
</dbReference>
<feature type="domain" description="F-box" evidence="1">
    <location>
        <begin position="1"/>
        <end position="48"/>
    </location>
</feature>
<dbReference type="EMBL" id="AWUE01015474">
    <property type="protein sequence ID" value="OMO97109.1"/>
    <property type="molecule type" value="Genomic_DNA"/>
</dbReference>
<name>A0A1R3JQH4_9ROSI</name>
<dbReference type="InterPro" id="IPR001810">
    <property type="entry name" value="F-box_dom"/>
</dbReference>
<sequence>MSDYSNLPQELLVEIFLRLPIKDLVKSTAVCKSWNSVIKNPNFISTHLGKAISSPDSHLLLFRLCTWEKPYYSVSVEHYSLRFDNEDVNEYKQLHFPSNFPRSVSTCFRVVGICNGLVCLVDDVVIHVDDVSSCDRDYNYILWNPFIKKAIRLPEPSLRFRIYYGMAFTGFGFDSKTKDYKLLRFFEMDDKSIEVELYSLNANRWTSITSIAPNYSPLYRAQYYYGNSFVNGAIHLLACDRNERDRSRNIVLLAFDVSEEVFSEIPLPDHFSNASILRVQLLKYRQSSIATMTWECERKRRSQIHWERRSQIHLWVMKEYGVATSWTKVLTSTEAGESVARVLFFRQDEQVFVRMQGGWIASLDIKTKHSKGFGVHSVPSLEEYLVVDSYVESLVLLDKCCNISPWDVIN</sequence>